<evidence type="ECO:0000259" key="2">
    <source>
        <dbReference type="PROSITE" id="PS50102"/>
    </source>
</evidence>
<dbReference type="InterPro" id="IPR012677">
    <property type="entry name" value="Nucleotide-bd_a/b_plait_sf"/>
</dbReference>
<protein>
    <recommendedName>
        <fullName evidence="2">RRM domain-containing protein</fullName>
    </recommendedName>
</protein>
<feature type="non-terminal residue" evidence="3">
    <location>
        <position position="1"/>
    </location>
</feature>
<reference evidence="3" key="1">
    <citation type="submission" date="2023-10" db="EMBL/GenBank/DDBJ databases">
        <title>Genome assembly of Pristionchus species.</title>
        <authorList>
            <person name="Yoshida K."/>
            <person name="Sommer R.J."/>
        </authorList>
    </citation>
    <scope>NUCLEOTIDE SEQUENCE</scope>
    <source>
        <strain evidence="3">RS0144</strain>
    </source>
</reference>
<evidence type="ECO:0000313" key="4">
    <source>
        <dbReference type="Proteomes" id="UP001432027"/>
    </source>
</evidence>
<dbReference type="GO" id="GO:0003723">
    <property type="term" value="F:RNA binding"/>
    <property type="evidence" value="ECO:0007669"/>
    <property type="project" value="UniProtKB-UniRule"/>
</dbReference>
<dbReference type="EMBL" id="BTSX01000003">
    <property type="protein sequence ID" value="GMS88917.1"/>
    <property type="molecule type" value="Genomic_DNA"/>
</dbReference>
<evidence type="ECO:0000313" key="3">
    <source>
        <dbReference type="EMBL" id="GMS88917.1"/>
    </source>
</evidence>
<dbReference type="Proteomes" id="UP001432027">
    <property type="component" value="Unassembled WGS sequence"/>
</dbReference>
<keyword evidence="4" id="KW-1185">Reference proteome</keyword>
<dbReference type="PROSITE" id="PS50102">
    <property type="entry name" value="RRM"/>
    <property type="match status" value="1"/>
</dbReference>
<proteinExistence type="predicted"/>
<dbReference type="Gene3D" id="3.30.70.330">
    <property type="match status" value="1"/>
</dbReference>
<dbReference type="InterPro" id="IPR035979">
    <property type="entry name" value="RBD_domain_sf"/>
</dbReference>
<gene>
    <name evidence="3" type="ORF">PENTCL1PPCAC_11092</name>
</gene>
<sequence>TRLDWRATSSDAICASPGAIETGLSGTEAWRRKMQRQRPDKILDFSLETLKGRLLVTVPRGLLPHDVRAVLEPFGPILDFNFPPVNQIGYLFVKLQNNLVANQAISCLDNTLINGKRIKVQRALYIPKMRSQLQSQQQIPRLQPMQQLQVKELQLQQQNPDVQLHGCSHTVAVSTSSIETVCREFARRGDFDSDDESYHSTFSVD</sequence>
<dbReference type="SMART" id="SM00360">
    <property type="entry name" value="RRM"/>
    <property type="match status" value="1"/>
</dbReference>
<dbReference type="SUPFAM" id="SSF54928">
    <property type="entry name" value="RNA-binding domain, RBD"/>
    <property type="match status" value="1"/>
</dbReference>
<organism evidence="3 4">
    <name type="scientific">Pristionchus entomophagus</name>
    <dbReference type="NCBI Taxonomy" id="358040"/>
    <lineage>
        <taxon>Eukaryota</taxon>
        <taxon>Metazoa</taxon>
        <taxon>Ecdysozoa</taxon>
        <taxon>Nematoda</taxon>
        <taxon>Chromadorea</taxon>
        <taxon>Rhabditida</taxon>
        <taxon>Rhabditina</taxon>
        <taxon>Diplogasteromorpha</taxon>
        <taxon>Diplogasteroidea</taxon>
        <taxon>Neodiplogasteridae</taxon>
        <taxon>Pristionchus</taxon>
    </lineage>
</organism>
<dbReference type="AlphaFoldDB" id="A0AAV5T008"/>
<dbReference type="Pfam" id="PF00076">
    <property type="entry name" value="RRM_1"/>
    <property type="match status" value="1"/>
</dbReference>
<keyword evidence="1" id="KW-0694">RNA-binding</keyword>
<accession>A0AAV5T008</accession>
<comment type="caution">
    <text evidence="3">The sequence shown here is derived from an EMBL/GenBank/DDBJ whole genome shotgun (WGS) entry which is preliminary data.</text>
</comment>
<dbReference type="InterPro" id="IPR000504">
    <property type="entry name" value="RRM_dom"/>
</dbReference>
<feature type="domain" description="RRM" evidence="2">
    <location>
        <begin position="51"/>
        <end position="125"/>
    </location>
</feature>
<evidence type="ECO:0000256" key="1">
    <source>
        <dbReference type="PROSITE-ProRule" id="PRU00176"/>
    </source>
</evidence>
<name>A0AAV5T008_9BILA</name>